<comment type="caution">
    <text evidence="2">The sequence shown here is derived from an EMBL/GenBank/DDBJ whole genome shotgun (WGS) entry which is preliminary data.</text>
</comment>
<sequence>MYFLPITTLLTLLLATSPSLSTPTPAHPATILPRGAGVSTQASDIIAAIMPSSTSCASAASGPYASDCRTNVQAAEPLIAAMKAYNLTTAGQIAAVLALVGFESVDMRYKHNVYPGTVGQGTSAMLMPENVRAYAGSLPELAGGLAAAGGDPGKVLELVVDDKYNFGAAPWWLTSKCGAAVVEGLRGASEDGWKAYMGCVGVDAGEPKRVEYWARAKKAFGLE</sequence>
<evidence type="ECO:0000313" key="2">
    <source>
        <dbReference type="EMBL" id="KAJ9137385.1"/>
    </source>
</evidence>
<dbReference type="Proteomes" id="UP001174691">
    <property type="component" value="Unassembled WGS sequence"/>
</dbReference>
<dbReference type="AlphaFoldDB" id="A0AA38RGH7"/>
<accession>A0AA38RGH7</accession>
<feature type="chain" id="PRO_5041308725" evidence="1">
    <location>
        <begin position="22"/>
        <end position="223"/>
    </location>
</feature>
<feature type="signal peptide" evidence="1">
    <location>
        <begin position="1"/>
        <end position="21"/>
    </location>
</feature>
<evidence type="ECO:0000256" key="1">
    <source>
        <dbReference type="SAM" id="SignalP"/>
    </source>
</evidence>
<reference evidence="2" key="1">
    <citation type="submission" date="2022-07" db="EMBL/GenBank/DDBJ databases">
        <title>Fungi with potential for degradation of polypropylene.</title>
        <authorList>
            <person name="Gostincar C."/>
        </authorList>
    </citation>
    <scope>NUCLEOTIDE SEQUENCE</scope>
    <source>
        <strain evidence="2">EXF-13287</strain>
    </source>
</reference>
<name>A0AA38RGH7_9PEZI</name>
<protein>
    <submittedName>
        <fullName evidence="2">Uncharacterized protein</fullName>
    </submittedName>
</protein>
<keyword evidence="1" id="KW-0732">Signal</keyword>
<dbReference type="EMBL" id="JANBVN010000160">
    <property type="protein sequence ID" value="KAJ9137385.1"/>
    <property type="molecule type" value="Genomic_DNA"/>
</dbReference>
<proteinExistence type="predicted"/>
<gene>
    <name evidence="2" type="ORF">NKR19_g8216</name>
</gene>
<evidence type="ECO:0000313" key="3">
    <source>
        <dbReference type="Proteomes" id="UP001174691"/>
    </source>
</evidence>
<organism evidence="2 3">
    <name type="scientific">Coniochaeta hoffmannii</name>
    <dbReference type="NCBI Taxonomy" id="91930"/>
    <lineage>
        <taxon>Eukaryota</taxon>
        <taxon>Fungi</taxon>
        <taxon>Dikarya</taxon>
        <taxon>Ascomycota</taxon>
        <taxon>Pezizomycotina</taxon>
        <taxon>Sordariomycetes</taxon>
        <taxon>Sordariomycetidae</taxon>
        <taxon>Coniochaetales</taxon>
        <taxon>Coniochaetaceae</taxon>
        <taxon>Coniochaeta</taxon>
    </lineage>
</organism>
<keyword evidence="3" id="KW-1185">Reference proteome</keyword>